<reference evidence="2 3" key="1">
    <citation type="journal article" date="2015" name="Genome Announc.">
        <title>Genome Sequence of Mushroom Soft-Rot Pathogen Janthinobacterium agaricidamnosum.</title>
        <authorList>
            <person name="Graupner K."/>
            <person name="Lackner G."/>
            <person name="Hertweck C."/>
        </authorList>
    </citation>
    <scope>NUCLEOTIDE SEQUENCE [LARGE SCALE GENOMIC DNA]</scope>
    <source>
        <strain evidence="3">NBRC 102515 / DSM 9628</strain>
    </source>
</reference>
<feature type="domain" description="YcaO" evidence="1">
    <location>
        <begin position="192"/>
        <end position="566"/>
    </location>
</feature>
<keyword evidence="3" id="KW-1185">Reference proteome</keyword>
<dbReference type="RefSeq" id="WP_038497684.1">
    <property type="nucleotide sequence ID" value="NZ_BCTH01000020.1"/>
</dbReference>
<dbReference type="AlphaFoldDB" id="W0VE14"/>
<dbReference type="Proteomes" id="UP000027604">
    <property type="component" value="Chromosome I"/>
</dbReference>
<dbReference type="EMBL" id="HG322949">
    <property type="protein sequence ID" value="CDG85915.1"/>
    <property type="molecule type" value="Genomic_DNA"/>
</dbReference>
<evidence type="ECO:0000313" key="2">
    <source>
        <dbReference type="EMBL" id="CDG85915.1"/>
    </source>
</evidence>
<dbReference type="PROSITE" id="PS51664">
    <property type="entry name" value="YCAO"/>
    <property type="match status" value="1"/>
</dbReference>
<evidence type="ECO:0000313" key="3">
    <source>
        <dbReference type="Proteomes" id="UP000027604"/>
    </source>
</evidence>
<dbReference type="PATRIC" id="fig|1349767.4.peg.1913"/>
<dbReference type="InterPro" id="IPR003776">
    <property type="entry name" value="YcaO-like_dom"/>
</dbReference>
<evidence type="ECO:0000259" key="1">
    <source>
        <dbReference type="PROSITE" id="PS51664"/>
    </source>
</evidence>
<proteinExistence type="predicted"/>
<dbReference type="STRING" id="1349767.GJA_5319"/>
<dbReference type="PANTHER" id="PTHR37809">
    <property type="entry name" value="RIBOSOMAL PROTEIN S12 METHYLTHIOTRANSFERASE ACCESSORY FACTOR YCAO"/>
    <property type="match status" value="1"/>
</dbReference>
<sequence>MSAALPLADYLARSPLRRRLVLVANLQAAATAVAPELPHIVIIATGDTLALLPLRGARLPELQAVRAFSSDFATFPRFQRRWRWTAVLQIQLDVLLGELLAALDSGVGAGMYLYLNGAFSRKYFPSSQPATTAHAAALPAPDNESCRAGNARLEDILAAFGNASLHGTSLHATPGHDSYHCYSQQHRMLGIGRGGTERQMRCGAVFEYCERWAGLARPDNCVTGSHAGLRQQALAPEQLLGLSEEQCQRLVPGFQRDRAMEWLPARLEDDGGAALVPLAMVNYLLDPGVPFSRYQNSNGCALGNSFEEAALFGALEVIERDALLTMWYSRSTPPRIDVVATTCQHTAGLLMLLGLAGYDVLCFDITLDLPVPSTLVLMLGRDSGRLAAFVTAASHPHAAVALRSALAEAQSLIGSAERNFARHQRRLERDPAELQRLRNDSQALYYGHAAQRHCFDFLGGATPSLDYADFIARHLIEPCAAPAAYRRLCGQAADAGYRLVSVDNTPAMLQPLGLASARVFIPGTIPLAFGDHCAAVPAQRLQRAARRAPWVRLDADLSAPLIHPLG</sequence>
<dbReference type="Gene3D" id="3.30.1330.230">
    <property type="match status" value="1"/>
</dbReference>
<dbReference type="OrthoDB" id="2379922at2"/>
<dbReference type="eggNOG" id="COG1944">
    <property type="taxonomic scope" value="Bacteria"/>
</dbReference>
<dbReference type="Pfam" id="PF02624">
    <property type="entry name" value="YcaO"/>
    <property type="match status" value="1"/>
</dbReference>
<accession>W0VE14</accession>
<protein>
    <submittedName>
        <fullName evidence="2">YcaO-like family protein</fullName>
    </submittedName>
</protein>
<name>W0VE14_9BURK</name>
<dbReference type="HOGENOM" id="CLU_481275_0_0_4"/>
<dbReference type="PANTHER" id="PTHR37809:SF1">
    <property type="entry name" value="RIBOSOMAL PROTEIN S12 METHYLTHIOTRANSFERASE ACCESSORY FACTOR YCAO"/>
    <property type="match status" value="1"/>
</dbReference>
<gene>
    <name evidence="2" type="ORF">GJA_5319</name>
</gene>
<organism evidence="2 3">
    <name type="scientific">Janthinobacterium agaricidamnosum NBRC 102515 = DSM 9628</name>
    <dbReference type="NCBI Taxonomy" id="1349767"/>
    <lineage>
        <taxon>Bacteria</taxon>
        <taxon>Pseudomonadati</taxon>
        <taxon>Pseudomonadota</taxon>
        <taxon>Betaproteobacteria</taxon>
        <taxon>Burkholderiales</taxon>
        <taxon>Oxalobacteraceae</taxon>
        <taxon>Janthinobacterium</taxon>
    </lineage>
</organism>
<dbReference type="KEGG" id="jag:GJA_5319"/>